<dbReference type="GO" id="GO:0016787">
    <property type="term" value="F:hydrolase activity"/>
    <property type="evidence" value="ECO:0007669"/>
    <property type="project" value="UniProtKB-KW"/>
</dbReference>
<accession>A0ABZ0BAY7</accession>
<sequence length="306" mass="32986">MFARRHGRSRPHSIATLSTLALGGIFCAHGAIASFDQLGRPKPVWRTENMRLDAALPRAIDTTGGEDADAAASVMPARPFTPRGSALDRVRAAQCLTSALYYEAAREPEDGQRAIAQVILNRVRHPAFPDTVCGVVYQGSEQAGCQFSFACDGSVARRPDQRYWRRAARVADAALSGRVFAPVGLATHYHTYAVHPAWNRSLVMTGMFGAHLFHRWKGYRGTPAAFHERYVGGEPAPGPHFAPSAPIPAPAAATAQPVPQQEAEADAPAPIPRHERLADSGPPASPDPLPQSAILDKWKDSGKPLR</sequence>
<protein>
    <submittedName>
        <fullName evidence="3">Cell wall hydrolase</fullName>
    </submittedName>
</protein>
<dbReference type="RefSeq" id="WP_313917175.1">
    <property type="nucleotide sequence ID" value="NZ_CP135076.1"/>
</dbReference>
<evidence type="ECO:0000313" key="4">
    <source>
        <dbReference type="Proteomes" id="UP001302249"/>
    </source>
</evidence>
<feature type="compositionally biased region" description="Low complexity" evidence="1">
    <location>
        <begin position="250"/>
        <end position="268"/>
    </location>
</feature>
<dbReference type="Proteomes" id="UP001302249">
    <property type="component" value="Chromosome"/>
</dbReference>
<dbReference type="Pfam" id="PF07486">
    <property type="entry name" value="Hydrolase_2"/>
    <property type="match status" value="1"/>
</dbReference>
<evidence type="ECO:0000313" key="3">
    <source>
        <dbReference type="EMBL" id="WNO54554.1"/>
    </source>
</evidence>
<evidence type="ECO:0000256" key="1">
    <source>
        <dbReference type="SAM" id="MobiDB-lite"/>
    </source>
</evidence>
<dbReference type="Gene3D" id="1.10.10.2520">
    <property type="entry name" value="Cell wall hydrolase SleB, domain 1"/>
    <property type="match status" value="1"/>
</dbReference>
<feature type="compositionally biased region" description="Pro residues" evidence="1">
    <location>
        <begin position="236"/>
        <end position="249"/>
    </location>
</feature>
<dbReference type="EMBL" id="CP135076">
    <property type="protein sequence ID" value="WNO54554.1"/>
    <property type="molecule type" value="Genomic_DNA"/>
</dbReference>
<keyword evidence="4" id="KW-1185">Reference proteome</keyword>
<feature type="region of interest" description="Disordered" evidence="1">
    <location>
        <begin position="235"/>
        <end position="306"/>
    </location>
</feature>
<feature type="domain" description="Cell wall hydrolase SleB" evidence="2">
    <location>
        <begin position="107"/>
        <end position="213"/>
    </location>
</feature>
<dbReference type="InterPro" id="IPR011105">
    <property type="entry name" value="Cell_wall_hydrolase_SleB"/>
</dbReference>
<dbReference type="InterPro" id="IPR042047">
    <property type="entry name" value="SleB_dom1"/>
</dbReference>
<evidence type="ECO:0000259" key="2">
    <source>
        <dbReference type="Pfam" id="PF07486"/>
    </source>
</evidence>
<feature type="compositionally biased region" description="Basic and acidic residues" evidence="1">
    <location>
        <begin position="296"/>
        <end position="306"/>
    </location>
</feature>
<keyword evidence="3" id="KW-0378">Hydrolase</keyword>
<proteinExistence type="predicted"/>
<name>A0ABZ0BAY7_9SPHN</name>
<gene>
    <name evidence="3" type="ORF">RPR59_04675</name>
</gene>
<reference evidence="3 4" key="1">
    <citation type="submission" date="2023-09" db="EMBL/GenBank/DDBJ databases">
        <authorList>
            <person name="Rey-Velasco X."/>
        </authorList>
    </citation>
    <scope>NUCLEOTIDE SEQUENCE [LARGE SCALE GENOMIC DNA]</scope>
    <source>
        <strain evidence="3 4">W311</strain>
    </source>
</reference>
<organism evidence="3 4">
    <name type="scientific">Stakelama saccharophila</name>
    <dbReference type="NCBI Taxonomy" id="3075605"/>
    <lineage>
        <taxon>Bacteria</taxon>
        <taxon>Pseudomonadati</taxon>
        <taxon>Pseudomonadota</taxon>
        <taxon>Alphaproteobacteria</taxon>
        <taxon>Sphingomonadales</taxon>
        <taxon>Sphingomonadaceae</taxon>
        <taxon>Stakelama</taxon>
    </lineage>
</organism>